<name>A0A915I6F0_ROMCU</name>
<reference evidence="3" key="1">
    <citation type="submission" date="2022-11" db="UniProtKB">
        <authorList>
            <consortium name="WormBaseParasite"/>
        </authorList>
    </citation>
    <scope>IDENTIFICATION</scope>
</reference>
<evidence type="ECO:0000256" key="1">
    <source>
        <dbReference type="SAM" id="MobiDB-lite"/>
    </source>
</evidence>
<keyword evidence="2" id="KW-1185">Reference proteome</keyword>
<feature type="region of interest" description="Disordered" evidence="1">
    <location>
        <begin position="1"/>
        <end position="92"/>
    </location>
</feature>
<protein>
    <submittedName>
        <fullName evidence="3">Uncharacterized protein</fullName>
    </submittedName>
</protein>
<dbReference type="Proteomes" id="UP000887565">
    <property type="component" value="Unplaced"/>
</dbReference>
<feature type="compositionally biased region" description="Polar residues" evidence="1">
    <location>
        <begin position="48"/>
        <end position="85"/>
    </location>
</feature>
<accession>A0A915I6F0</accession>
<sequence>MMDKPRAKCMPSPSASCTDRSKTPSERTMKCCEQRAKQRAKSKECKTTSHASSSTGVTSQPKVSPTKQLPLKSTTHTKTEQTLMPSPQAPLA</sequence>
<dbReference type="AlphaFoldDB" id="A0A915I6F0"/>
<organism evidence="2 3">
    <name type="scientific">Romanomermis culicivorax</name>
    <name type="common">Nematode worm</name>
    <dbReference type="NCBI Taxonomy" id="13658"/>
    <lineage>
        <taxon>Eukaryota</taxon>
        <taxon>Metazoa</taxon>
        <taxon>Ecdysozoa</taxon>
        <taxon>Nematoda</taxon>
        <taxon>Enoplea</taxon>
        <taxon>Dorylaimia</taxon>
        <taxon>Mermithida</taxon>
        <taxon>Mermithoidea</taxon>
        <taxon>Mermithidae</taxon>
        <taxon>Romanomermis</taxon>
    </lineage>
</organism>
<proteinExistence type="predicted"/>
<evidence type="ECO:0000313" key="2">
    <source>
        <dbReference type="Proteomes" id="UP000887565"/>
    </source>
</evidence>
<evidence type="ECO:0000313" key="3">
    <source>
        <dbReference type="WBParaSite" id="nRc.2.0.1.t09435-RA"/>
    </source>
</evidence>
<feature type="compositionally biased region" description="Basic and acidic residues" evidence="1">
    <location>
        <begin position="19"/>
        <end position="47"/>
    </location>
</feature>
<dbReference type="WBParaSite" id="nRc.2.0.1.t09435-RA">
    <property type="protein sequence ID" value="nRc.2.0.1.t09435-RA"/>
    <property type="gene ID" value="nRc.2.0.1.g09435"/>
</dbReference>